<accession>A0ABY8TPC4</accession>
<proteinExistence type="predicted"/>
<gene>
    <name evidence="2" type="ORF">OEZ85_011056</name>
</gene>
<evidence type="ECO:0000256" key="1">
    <source>
        <dbReference type="SAM" id="MobiDB-lite"/>
    </source>
</evidence>
<dbReference type="Proteomes" id="UP001244341">
    <property type="component" value="Chromosome 2b"/>
</dbReference>
<evidence type="ECO:0000313" key="2">
    <source>
        <dbReference type="EMBL" id="WIA10890.1"/>
    </source>
</evidence>
<dbReference type="EMBL" id="CP126209">
    <property type="protein sequence ID" value="WIA10890.1"/>
    <property type="molecule type" value="Genomic_DNA"/>
</dbReference>
<evidence type="ECO:0000313" key="3">
    <source>
        <dbReference type="Proteomes" id="UP001244341"/>
    </source>
</evidence>
<keyword evidence="3" id="KW-1185">Reference proteome</keyword>
<sequence length="858" mass="94420">MAARSSTLDAQEDATRLWWVTPFKRDGTRKPVAQLDKEKKQVLQVVRQLERALDRELMQHELKKVARLVEQEHTAQDILTCPGLLDLPEHHTKWGEVFGASAADNAQAATAGVKHSELNLARNSDLTAGRNQGNRVAAAVQQVPGAESKHAHLEQVDIYHLTVPILRHLKAFGTTTRPANIHAWADLQAVQGLQGVEDSLLGRDTRVTIEADLLEWYSDAFMNSVFSVLTHRDRLQSVPLSRENITACCYTTRAHMAALLNLVPPSMWNEQMNTKTTDAFYKRYAQHSPSLAYDEHTQSYMKCRRMAIAFSPSGSAQTDICKWVMGQQSIIAPRIKGADKKLRKVVRVQLPNKQSADAFRRIMGDSRRPQSLSTWADASCIMVSAPLVNQNQYVYVDSSLLEFNSKAFLLAVASGIHGRSSIRTRSEAIRFLVDAYQLPLQHEAHRPPTTGQLSAYKRYLSSPQCKYSDEDVCMLLASIAPTNDGDGLACTLTAGRLDAYPADFLWLAARSLGAVASHSAGRAKIYGVGKHSVFEHEQLLAEAVYERAASMPKYKSQLVSILKNRLRPTTSSASDTTMLLDLQSQSDINLAKAYLTAFTRGGIPFIDQSNAADGDVLQCVWDAQQPKLTIREPDVNALSDALVHLLLCVLLDSADDADRQLPAEPFHPSAFAYPPGFRTGFIRNLLRHHQAPTATASCCLATQCADDYDTPPLTYEGEYDSPAPEAHQRNTRKAPARSAIVTGGIVKMMPCILTRKTPATATTKKKKKKTPAAATTTKKKKKTPAAATTTKKKKKTPAAATTTKKKKKKTPATATTTKKKKKTPATATTTKKKKKTPAAAATRGRAPPTRRGLRPRHA</sequence>
<organism evidence="2 3">
    <name type="scientific">Tetradesmus obliquus</name>
    <name type="common">Green alga</name>
    <name type="synonym">Acutodesmus obliquus</name>
    <dbReference type="NCBI Taxonomy" id="3088"/>
    <lineage>
        <taxon>Eukaryota</taxon>
        <taxon>Viridiplantae</taxon>
        <taxon>Chlorophyta</taxon>
        <taxon>core chlorophytes</taxon>
        <taxon>Chlorophyceae</taxon>
        <taxon>CS clade</taxon>
        <taxon>Sphaeropleales</taxon>
        <taxon>Scenedesmaceae</taxon>
        <taxon>Tetradesmus</taxon>
    </lineage>
</organism>
<protein>
    <submittedName>
        <fullName evidence="2">Uncharacterized protein</fullName>
    </submittedName>
</protein>
<feature type="region of interest" description="Disordered" evidence="1">
    <location>
        <begin position="757"/>
        <end position="858"/>
    </location>
</feature>
<reference evidence="2 3" key="1">
    <citation type="submission" date="2023-05" db="EMBL/GenBank/DDBJ databases">
        <title>A 100% complete, gapless, phased diploid assembly of the Scenedesmus obliquus UTEX 3031 genome.</title>
        <authorList>
            <person name="Biondi T.C."/>
            <person name="Hanschen E.R."/>
            <person name="Kwon T."/>
            <person name="Eng W."/>
            <person name="Kruse C.P.S."/>
            <person name="Koehler S.I."/>
            <person name="Kunde Y."/>
            <person name="Gleasner C.D."/>
            <person name="You Mak K.T."/>
            <person name="Polle J."/>
            <person name="Hovde B.T."/>
            <person name="Starkenburg S.R."/>
        </authorList>
    </citation>
    <scope>NUCLEOTIDE SEQUENCE [LARGE SCALE GENOMIC DNA]</scope>
    <source>
        <strain evidence="2 3">DOE0152z</strain>
    </source>
</reference>
<feature type="region of interest" description="Disordered" evidence="1">
    <location>
        <begin position="715"/>
        <end position="738"/>
    </location>
</feature>
<name>A0ABY8TPC4_TETOB</name>